<proteinExistence type="predicted"/>
<protein>
    <submittedName>
        <fullName evidence="1">Protein-export protein SecB, Alkaline phosphatase chaperone, CHAPERONE-HYDROLASE complex</fullName>
    </submittedName>
</protein>
<sequence length="34" mass="3655">MASDRAEFLQDVSPGNMMVRYDGMAANGLPCFCG</sequence>
<dbReference type="EMBL" id="BK015574">
    <property type="protein sequence ID" value="DAE14024.1"/>
    <property type="molecule type" value="Genomic_DNA"/>
</dbReference>
<evidence type="ECO:0000313" key="1">
    <source>
        <dbReference type="EMBL" id="DAE14024.1"/>
    </source>
</evidence>
<accession>A0A8S5Q4S3</accession>
<organism evidence="1">
    <name type="scientific">Myoviridae sp. ctYzH9</name>
    <dbReference type="NCBI Taxonomy" id="2825126"/>
    <lineage>
        <taxon>Viruses</taxon>
        <taxon>Duplodnaviria</taxon>
        <taxon>Heunggongvirae</taxon>
        <taxon>Uroviricota</taxon>
        <taxon>Caudoviricetes</taxon>
    </lineage>
</organism>
<name>A0A8S5Q4S3_9CAUD</name>
<reference evidence="1" key="1">
    <citation type="journal article" date="2021" name="Proc. Natl. Acad. Sci. U.S.A.">
        <title>A Catalog of Tens of Thousands of Viruses from Human Metagenomes Reveals Hidden Associations with Chronic Diseases.</title>
        <authorList>
            <person name="Tisza M.J."/>
            <person name="Buck C.B."/>
        </authorList>
    </citation>
    <scope>NUCLEOTIDE SEQUENCE</scope>
    <source>
        <strain evidence="1">CtYzH9</strain>
    </source>
</reference>